<dbReference type="InterPro" id="IPR050641">
    <property type="entry name" value="RIFMO-like"/>
</dbReference>
<feature type="domain" description="FAD-binding" evidence="4">
    <location>
        <begin position="6"/>
        <end position="339"/>
    </location>
</feature>
<dbReference type="InterPro" id="IPR002938">
    <property type="entry name" value="FAD-bd"/>
</dbReference>
<gene>
    <name evidence="5" type="ORF">FM037_15210</name>
</gene>
<organism evidence="5 6">
    <name type="scientific">Shewanella psychropiezotolerans</name>
    <dbReference type="NCBI Taxonomy" id="2593655"/>
    <lineage>
        <taxon>Bacteria</taxon>
        <taxon>Pseudomonadati</taxon>
        <taxon>Pseudomonadota</taxon>
        <taxon>Gammaproteobacteria</taxon>
        <taxon>Alteromonadales</taxon>
        <taxon>Shewanellaceae</taxon>
        <taxon>Shewanella</taxon>
    </lineage>
</organism>
<dbReference type="SUPFAM" id="SSF51905">
    <property type="entry name" value="FAD/NAD(P)-binding domain"/>
    <property type="match status" value="1"/>
</dbReference>
<accession>A0ABX5WYZ4</accession>
<dbReference type="InterPro" id="IPR036188">
    <property type="entry name" value="FAD/NAD-bd_sf"/>
</dbReference>
<dbReference type="EMBL" id="CP041614">
    <property type="protein sequence ID" value="QDO84326.1"/>
    <property type="molecule type" value="Genomic_DNA"/>
</dbReference>
<proteinExistence type="predicted"/>
<dbReference type="Pfam" id="PF01494">
    <property type="entry name" value="FAD_binding_3"/>
    <property type="match status" value="1"/>
</dbReference>
<dbReference type="Proteomes" id="UP000315947">
    <property type="component" value="Chromosome"/>
</dbReference>
<dbReference type="RefSeq" id="WP_144046686.1">
    <property type="nucleotide sequence ID" value="NZ_CP041614.1"/>
</dbReference>
<protein>
    <submittedName>
        <fullName evidence="5">FAD-binding protein</fullName>
    </submittedName>
</protein>
<evidence type="ECO:0000256" key="3">
    <source>
        <dbReference type="ARBA" id="ARBA00022827"/>
    </source>
</evidence>
<dbReference type="Gene3D" id="3.40.30.120">
    <property type="match status" value="1"/>
</dbReference>
<dbReference type="SUPFAM" id="SSF54373">
    <property type="entry name" value="FAD-linked reductases, C-terminal domain"/>
    <property type="match status" value="1"/>
</dbReference>
<evidence type="ECO:0000313" key="6">
    <source>
        <dbReference type="Proteomes" id="UP000315947"/>
    </source>
</evidence>
<dbReference type="PANTHER" id="PTHR43004:SF19">
    <property type="entry name" value="BINDING MONOOXYGENASE, PUTATIVE (JCVI)-RELATED"/>
    <property type="match status" value="1"/>
</dbReference>
<evidence type="ECO:0000256" key="2">
    <source>
        <dbReference type="ARBA" id="ARBA00022630"/>
    </source>
</evidence>
<keyword evidence="3" id="KW-0274">FAD</keyword>
<dbReference type="NCBIfam" id="NF005531">
    <property type="entry name" value="PRK07190.1"/>
    <property type="match status" value="1"/>
</dbReference>
<evidence type="ECO:0000256" key="1">
    <source>
        <dbReference type="ARBA" id="ARBA00001974"/>
    </source>
</evidence>
<dbReference type="PRINTS" id="PR00420">
    <property type="entry name" value="RNGMNOXGNASE"/>
</dbReference>
<sequence length="498" mass="55780">MNHKTTDILIIGAGPVGLLLAYLGQQCGLNTLVLDKSAEPLQVGRADALNARTLQLMEVINAFDELYPQGKPCNTSSVWANGAFVSRQTAWWDVLEGCFHKHFLMLGQSFVEQLLDKRLTQANAGVLRQTAVEAIELKEHGCKTTLTNGDVITSSYIIGADGSQSYVRQRFAVPFEIVRPQIVWAVLDGVLETDFEKVPEIIVFQAETSDVAWIPREGNIDRFYVRMDTNNFTMEEAIEKINRAMHPHTLRFKDMVWYSQFSVKESVAEQFFIQNSVFLAGDACHIHSVNGGQGMNTGLADAFNLMWKLNMVIQHGAPLSLLQSYEDERQPVAMSVIESSGELVRSTKYSETGTHAQDYVKIIEKRAGNITGMGVRYGEAGLNGTRIYDFEIYQGHHTTRLYTLLDYSKFTLLIFGDDETELTVPPYVKVLRIAENSGAELWSTQIYYRDQSILVRPDAYIHALVPSGQAQQLIHQMLSTTFHPVSAKATSITGQNHE</sequence>
<evidence type="ECO:0000259" key="4">
    <source>
        <dbReference type="Pfam" id="PF01494"/>
    </source>
</evidence>
<keyword evidence="6" id="KW-1185">Reference proteome</keyword>
<keyword evidence="2" id="KW-0285">Flavoprotein</keyword>
<dbReference type="Gene3D" id="3.50.50.60">
    <property type="entry name" value="FAD/NAD(P)-binding domain"/>
    <property type="match status" value="1"/>
</dbReference>
<name>A0ABX5WYZ4_9GAMM</name>
<evidence type="ECO:0000313" key="5">
    <source>
        <dbReference type="EMBL" id="QDO84326.1"/>
    </source>
</evidence>
<reference evidence="5 6" key="1">
    <citation type="submission" date="2019-07" db="EMBL/GenBank/DDBJ databases">
        <title>Shewanella sp. YLB-06 whole genomic sequence.</title>
        <authorList>
            <person name="Yu L."/>
        </authorList>
    </citation>
    <scope>NUCLEOTIDE SEQUENCE [LARGE SCALE GENOMIC DNA]</scope>
    <source>
        <strain evidence="5 6">YLB-06</strain>
    </source>
</reference>
<dbReference type="Gene3D" id="3.30.9.10">
    <property type="entry name" value="D-Amino Acid Oxidase, subunit A, domain 2"/>
    <property type="match status" value="1"/>
</dbReference>
<comment type="cofactor">
    <cofactor evidence="1">
        <name>FAD</name>
        <dbReference type="ChEBI" id="CHEBI:57692"/>
    </cofactor>
</comment>
<dbReference type="PANTHER" id="PTHR43004">
    <property type="entry name" value="TRK SYSTEM POTASSIUM UPTAKE PROTEIN"/>
    <property type="match status" value="1"/>
</dbReference>